<evidence type="ECO:0000256" key="9">
    <source>
        <dbReference type="ARBA" id="ARBA00022794"/>
    </source>
</evidence>
<dbReference type="InterPro" id="IPR040354">
    <property type="entry name" value="TCTN1-3"/>
</dbReference>
<dbReference type="GO" id="GO:0006355">
    <property type="term" value="P:regulation of DNA-templated transcription"/>
    <property type="evidence" value="ECO:0007669"/>
    <property type="project" value="InterPro"/>
</dbReference>
<evidence type="ECO:0000256" key="12">
    <source>
        <dbReference type="ARBA" id="ARBA00023163"/>
    </source>
</evidence>
<evidence type="ECO:0000259" key="22">
    <source>
        <dbReference type="Pfam" id="PF25752"/>
    </source>
</evidence>
<evidence type="ECO:0000256" key="15">
    <source>
        <dbReference type="ARBA" id="ARBA00023242"/>
    </source>
</evidence>
<keyword evidence="12 20" id="KW-0804">Transcription</keyword>
<dbReference type="GO" id="GO:0006289">
    <property type="term" value="P:nucleotide-excision repair"/>
    <property type="evidence" value="ECO:0007669"/>
    <property type="project" value="UniProtKB-UniRule"/>
</dbReference>
<dbReference type="Pfam" id="PF07773">
    <property type="entry name" value="TCTN_DUF1619"/>
    <property type="match status" value="2"/>
</dbReference>
<evidence type="ECO:0000256" key="18">
    <source>
        <dbReference type="ARBA" id="ARBA00070131"/>
    </source>
</evidence>
<feature type="domain" description="Tectonic-1-3" evidence="21">
    <location>
        <begin position="482"/>
        <end position="630"/>
    </location>
</feature>
<keyword evidence="14 20" id="KW-0234">DNA repair</keyword>
<evidence type="ECO:0000256" key="19">
    <source>
        <dbReference type="ARBA" id="ARBA00077678"/>
    </source>
</evidence>
<dbReference type="NCBIfam" id="TIGR00627">
    <property type="entry name" value="tfb4"/>
    <property type="match status" value="1"/>
</dbReference>
<dbReference type="EMBL" id="VBQZ03000021">
    <property type="protein sequence ID" value="MXQ84402.1"/>
    <property type="molecule type" value="Genomic_DNA"/>
</dbReference>
<evidence type="ECO:0000256" key="20">
    <source>
        <dbReference type="RuleBase" id="RU368090"/>
    </source>
</evidence>
<gene>
    <name evidence="23" type="ORF">E5288_WYG020832</name>
</gene>
<keyword evidence="15 20" id="KW-0539">Nucleus</keyword>
<keyword evidence="9" id="KW-0970">Cilium biogenesis/degradation</keyword>
<evidence type="ECO:0000256" key="7">
    <source>
        <dbReference type="ARBA" id="ARBA00022763"/>
    </source>
</evidence>
<keyword evidence="8 20" id="KW-0863">Zinc-finger</keyword>
<dbReference type="GO" id="GO:0000439">
    <property type="term" value="C:transcription factor TFIIH core complex"/>
    <property type="evidence" value="ECO:0007669"/>
    <property type="project" value="UniProtKB-UniRule"/>
</dbReference>
<dbReference type="GO" id="GO:0036038">
    <property type="term" value="C:MKS complex"/>
    <property type="evidence" value="ECO:0007669"/>
    <property type="project" value="TreeGrafter"/>
</dbReference>
<comment type="subcellular location">
    <subcellularLocation>
        <location evidence="1 20">Nucleus</location>
    </subcellularLocation>
</comment>
<keyword evidence="11 20" id="KW-0805">Transcription regulation</keyword>
<dbReference type="GO" id="GO:0060271">
    <property type="term" value="P:cilium assembly"/>
    <property type="evidence" value="ECO:0007669"/>
    <property type="project" value="TreeGrafter"/>
</dbReference>
<dbReference type="Pfam" id="PF03850">
    <property type="entry name" value="Tfb4"/>
    <property type="match status" value="1"/>
</dbReference>
<sequence length="899" mass="99218">MVSDEDELNLLVIIVDTNPIWWGKQALKESQFTLSKCIDAVMVLGNSHLFMNRSNKLAVIASHIQESRFLYPGKNGRLGDFFGDPGNPSSEFTPSGSKDGKYELLTAANEVIAEEIKDLMTKSDIEGQHTETLLAGSLAKALCYIHRMNKEVKDNQEMKSRILVIKAAEDSALQYMNFMNVIFAAQKQNILIDACVLDSDSGLLQQACDITGGLYLKVPQMPSLLQYLLWVFLPDQDQRSQLILPPPVHVDYRAACFCHRNLIEIGYVCSVCLSIFIPSVIRMSSPVVSASLVGGTEDVTVSLTQLRDEMGKESDLSFGEGRGWASFRPPKKPGQVASSESLGAVPCKVGMGAAAVDQRTNRQENVTVVPNQVYQPLGPCPCNLTAGACDIRCCCDQECSSDLTALFRESCFPGVFGGDVNPPFDQLCSIQMSHGVPDWFPFLCVQLANSPFLGYFYHGSISSGHQVSFDIYLHTDLKDFSDFGYKQGDPVMTVDKAYFTIPQVSLAGQCLYNAPVAFLQNFDVQCVTSLEEYLERDGITSAKIKNGAMGGIVTPKVIYEEATDLDRFITNTETLLSTGPAPRNVNVEEHYIFRWNNNTISEINVRIIRAEINAQQKGIMTQRFTVKFLSYNSGNEQEWSGNPGYQLGKPVRALSTNGTNNVTTLHLWYPAGRSLCSTATLKPILFGENVLSGCLLEVGINENCTKLRENAVELLDSLVQVTHVAMRGNSDYNDLSDGWLEIIRVDALGAGADPPDSNVSGICLDVPAQLNIRILFSDAGAVEGMTQQEILGVETRFSSVTWQFQCGLTCEDKADLFPIGASVQFIKIPAQLPHPLTRFQINFTEYDCNRNENILLSAPQIKFTYVPIQTFKAIQSGCSHRCTRVSKTHQRITCVNKCN</sequence>
<name>A0A6B0R525_9CETA</name>
<dbReference type="Pfam" id="PF25752">
    <property type="entry name" value="DUF1619_N"/>
    <property type="match status" value="1"/>
</dbReference>
<dbReference type="GO" id="GO:0005675">
    <property type="term" value="C:transcription factor TFIIH holo complex"/>
    <property type="evidence" value="ECO:0007669"/>
    <property type="project" value="UniProtKB-UniRule"/>
</dbReference>
<evidence type="ECO:0000256" key="1">
    <source>
        <dbReference type="ARBA" id="ARBA00004123"/>
    </source>
</evidence>
<keyword evidence="13" id="KW-0325">Glycoprotein</keyword>
<dbReference type="Proteomes" id="UP000322234">
    <property type="component" value="Unassembled WGS sequence"/>
</dbReference>
<dbReference type="GO" id="GO:0008270">
    <property type="term" value="F:zinc ion binding"/>
    <property type="evidence" value="ECO:0007669"/>
    <property type="project" value="UniProtKB-KW"/>
</dbReference>
<evidence type="ECO:0000256" key="13">
    <source>
        <dbReference type="ARBA" id="ARBA00023180"/>
    </source>
</evidence>
<evidence type="ECO:0000256" key="2">
    <source>
        <dbReference type="ARBA" id="ARBA00005273"/>
    </source>
</evidence>
<proteinExistence type="inferred from homology"/>
<evidence type="ECO:0000313" key="23">
    <source>
        <dbReference type="EMBL" id="MXQ84402.1"/>
    </source>
</evidence>
<dbReference type="Gene3D" id="3.40.50.410">
    <property type="entry name" value="von Willebrand factor, type A domain"/>
    <property type="match status" value="1"/>
</dbReference>
<evidence type="ECO:0000256" key="4">
    <source>
        <dbReference type="ARBA" id="ARBA00011495"/>
    </source>
</evidence>
<evidence type="ECO:0000256" key="14">
    <source>
        <dbReference type="ARBA" id="ARBA00023204"/>
    </source>
</evidence>
<evidence type="ECO:0000256" key="17">
    <source>
        <dbReference type="ARBA" id="ARBA00064441"/>
    </source>
</evidence>
<dbReference type="InterPro" id="IPR011677">
    <property type="entry name" value="TCTN1-3_dom"/>
</dbReference>
<dbReference type="GO" id="GO:1904491">
    <property type="term" value="P:protein localization to ciliary transition zone"/>
    <property type="evidence" value="ECO:0007669"/>
    <property type="project" value="TreeGrafter"/>
</dbReference>
<evidence type="ECO:0000256" key="10">
    <source>
        <dbReference type="ARBA" id="ARBA00022833"/>
    </source>
</evidence>
<dbReference type="InterPro" id="IPR036465">
    <property type="entry name" value="vWFA_dom_sf"/>
</dbReference>
<evidence type="ECO:0000256" key="8">
    <source>
        <dbReference type="ARBA" id="ARBA00022771"/>
    </source>
</evidence>
<keyword evidence="10 20" id="KW-0862">Zinc</keyword>
<dbReference type="PANTHER" id="PTHR14611:SF6">
    <property type="entry name" value="TECTONIC-2"/>
    <property type="match status" value="1"/>
</dbReference>
<feature type="domain" description="Tectonic-1-3" evidence="21">
    <location>
        <begin position="641"/>
        <end position="828"/>
    </location>
</feature>
<comment type="subunit">
    <text evidence="4">Part of the tectonic-like complex (also named B9 complex).</text>
</comment>
<dbReference type="InterPro" id="IPR057724">
    <property type="entry name" value="TCTN1-3_N"/>
</dbReference>
<comment type="similarity">
    <text evidence="3">Belongs to the tectonic family.</text>
</comment>
<organism evidence="23 24">
    <name type="scientific">Bos mutus</name>
    <name type="common">wild yak</name>
    <dbReference type="NCBI Taxonomy" id="72004"/>
    <lineage>
        <taxon>Eukaryota</taxon>
        <taxon>Metazoa</taxon>
        <taxon>Chordata</taxon>
        <taxon>Craniata</taxon>
        <taxon>Vertebrata</taxon>
        <taxon>Euteleostomi</taxon>
        <taxon>Mammalia</taxon>
        <taxon>Eutheria</taxon>
        <taxon>Laurasiatheria</taxon>
        <taxon>Artiodactyla</taxon>
        <taxon>Ruminantia</taxon>
        <taxon>Pecora</taxon>
        <taxon>Bovidae</taxon>
        <taxon>Bovinae</taxon>
        <taxon>Bos</taxon>
    </lineage>
</organism>
<keyword evidence="5 20" id="KW-0479">Metal-binding</keyword>
<evidence type="ECO:0000259" key="21">
    <source>
        <dbReference type="Pfam" id="PF07773"/>
    </source>
</evidence>
<keyword evidence="7 20" id="KW-0227">DNA damage</keyword>
<dbReference type="AlphaFoldDB" id="A0A6B0R525"/>
<keyword evidence="24" id="KW-1185">Reference proteome</keyword>
<comment type="subunit">
    <text evidence="17 20">Part of a TFIID-containing RNA polymerase II pre-initiation complex that is composed of TBP and at least GTF2A1, GTF2A2, GTF2E1, GTF2E2, GTF2F1, GTF2H2, GTF2H3, GTF2H4, GTF2H5, GTF2B, TCEA1, ERCC2, ERCC3, TAF1, TAF2, TAF3, TAF4, TAF5, TAF6, TAF7, TAF8, TAF9, TAF10, TAF11, TAF12 and TAF13. Component of the 7-subunit TFIIH core complex composed of XPB/ERCC3, XPD/ERCC2, GTF2H1, GTF2H2, GTF2H3, GTF2H4 and GTF2H5, which is active in NER. The core complex associates with the 3-subunit CDK-activating kinase (CAK) module composed of CCNH/cyclin H, CDK7 and MNAT1 to form the 10-subunit holoenzyme (holo-TFIIH) active in transcription. Interacts with RARA; the interaction requires prior phosphorylation of RARA on 'Ser-369' which then enhances interaction of RARA with CDK7.</text>
</comment>
<comment type="similarity">
    <text evidence="2 20">Belongs to the TFB4 family.</text>
</comment>
<reference evidence="23" key="1">
    <citation type="submission" date="2019-10" db="EMBL/GenBank/DDBJ databases">
        <title>The sequence and de novo assembly of the wild yak genome.</title>
        <authorList>
            <person name="Liu Y."/>
        </authorList>
    </citation>
    <scope>NUCLEOTIDE SEQUENCE [LARGE SCALE GENOMIC DNA]</scope>
    <source>
        <strain evidence="23">WY2019</strain>
    </source>
</reference>
<comment type="function">
    <text evidence="16 20">Component of the general transcription and DNA repair factor IIH (TFIIH) core complex, which is involved in general and transcription-coupled nucleotide excision repair (NER) of damaged DNA and, when complexed to CAK, in RNA transcription by RNA polymerase II. In NER, TFIIH acts by opening DNA around the lesion to allow the excision of the damaged oligonucleotide and its replacement by a new DNA fragment. In transcription, TFIIH has an essential role in transcription initiation. When the pre-initiation complex (PIC) has been established, TFIIH is required for promoter opening and promoter escape. Phosphorylation of the C-terminal tail (CTD) of the largest subunit of RNA polymerase II by the kinase module CAK controls the initiation of transcription.</text>
</comment>
<dbReference type="InterPro" id="IPR004600">
    <property type="entry name" value="TFIIH_Tfb4/GTF2H3"/>
</dbReference>
<protein>
    <recommendedName>
        <fullName evidence="18 20">General transcription factor IIH subunit 3</fullName>
    </recommendedName>
    <alternativeName>
        <fullName evidence="19 20">General transcription factor IIH polypeptide 3</fullName>
    </alternativeName>
</protein>
<dbReference type="GO" id="GO:0007224">
    <property type="term" value="P:smoothened signaling pathway"/>
    <property type="evidence" value="ECO:0007669"/>
    <property type="project" value="TreeGrafter"/>
</dbReference>
<evidence type="ECO:0000256" key="6">
    <source>
        <dbReference type="ARBA" id="ARBA00022729"/>
    </source>
</evidence>
<feature type="domain" description="Tectonic-1-3 N-terminal" evidence="22">
    <location>
        <begin position="361"/>
        <end position="464"/>
    </location>
</feature>
<evidence type="ECO:0000256" key="11">
    <source>
        <dbReference type="ARBA" id="ARBA00023015"/>
    </source>
</evidence>
<evidence type="ECO:0000256" key="3">
    <source>
        <dbReference type="ARBA" id="ARBA00007633"/>
    </source>
</evidence>
<accession>A0A6B0R525</accession>
<comment type="caution">
    <text evidence="23">The sequence shown here is derived from an EMBL/GenBank/DDBJ whole genome shotgun (WGS) entry which is preliminary data.</text>
</comment>
<evidence type="ECO:0000313" key="24">
    <source>
        <dbReference type="Proteomes" id="UP000322234"/>
    </source>
</evidence>
<evidence type="ECO:0000256" key="16">
    <source>
        <dbReference type="ARBA" id="ARBA00057028"/>
    </source>
</evidence>
<dbReference type="PANTHER" id="PTHR14611">
    <property type="entry name" value="TECTONIC FAMILY MEMBER"/>
    <property type="match status" value="1"/>
</dbReference>
<keyword evidence="6" id="KW-0732">Signal</keyword>
<dbReference type="FunFam" id="3.40.50.410:FF:000045">
    <property type="entry name" value="general transcription factor IIH subunit 3 isoform X1"/>
    <property type="match status" value="1"/>
</dbReference>
<evidence type="ECO:0000256" key="5">
    <source>
        <dbReference type="ARBA" id="ARBA00022723"/>
    </source>
</evidence>